<feature type="transmembrane region" description="Helical" evidence="1">
    <location>
        <begin position="53"/>
        <end position="74"/>
    </location>
</feature>
<proteinExistence type="predicted"/>
<sequence length="97" mass="10368">MRSTTEQTIISVSTKMTAGGGVTAVGSGVAGKTLRITTENPEIANNAMAWADIGVICGIVIGLAGFIVQVVVAYRRDRRETIFHRQRMSIRDSGNES</sequence>
<keyword evidence="3" id="KW-1185">Reference proteome</keyword>
<evidence type="ECO:0000313" key="3">
    <source>
        <dbReference type="Proteomes" id="UP000175669"/>
    </source>
</evidence>
<comment type="caution">
    <text evidence="2">The sequence shown here is derived from an EMBL/GenBank/DDBJ whole genome shotgun (WGS) entry which is preliminary data.</text>
</comment>
<dbReference type="Proteomes" id="UP000175669">
    <property type="component" value="Unassembled WGS sequence"/>
</dbReference>
<keyword evidence="1" id="KW-0812">Transmembrane</keyword>
<evidence type="ECO:0000313" key="2">
    <source>
        <dbReference type="EMBL" id="OFE11396.1"/>
    </source>
</evidence>
<dbReference type="EMBL" id="MASR01000002">
    <property type="protein sequence ID" value="OFE11396.1"/>
    <property type="molecule type" value="Genomic_DNA"/>
</dbReference>
<protein>
    <submittedName>
        <fullName evidence="2">Uncharacterized protein</fullName>
    </submittedName>
</protein>
<reference evidence="3" key="1">
    <citation type="submission" date="2016-07" db="EMBL/GenBank/DDBJ databases">
        <authorList>
            <person name="Florea S."/>
            <person name="Webb J.S."/>
            <person name="Jaromczyk J."/>
            <person name="Schardl C.L."/>
        </authorList>
    </citation>
    <scope>NUCLEOTIDE SEQUENCE [LARGE SCALE GENOMIC DNA]</scope>
    <source>
        <strain evidence="3">KCTC 42131</strain>
    </source>
</reference>
<dbReference type="STRING" id="1524254.PHACT_12630"/>
<gene>
    <name evidence="2" type="ORF">PHACT_12630</name>
</gene>
<dbReference type="AlphaFoldDB" id="A0A1E8CG93"/>
<organism evidence="2 3">
    <name type="scientific">Pseudohongiella acticola</name>
    <dbReference type="NCBI Taxonomy" id="1524254"/>
    <lineage>
        <taxon>Bacteria</taxon>
        <taxon>Pseudomonadati</taxon>
        <taxon>Pseudomonadota</taxon>
        <taxon>Gammaproteobacteria</taxon>
        <taxon>Pseudomonadales</taxon>
        <taxon>Pseudohongiellaceae</taxon>
        <taxon>Pseudohongiella</taxon>
    </lineage>
</organism>
<accession>A0A1E8CG93</accession>
<evidence type="ECO:0000256" key="1">
    <source>
        <dbReference type="SAM" id="Phobius"/>
    </source>
</evidence>
<keyword evidence="1" id="KW-1133">Transmembrane helix</keyword>
<keyword evidence="1" id="KW-0472">Membrane</keyword>
<name>A0A1E8CG93_9GAMM</name>